<name>A0A1I7YJ47_9BILA</name>
<dbReference type="Proteomes" id="UP000095287">
    <property type="component" value="Unplaced"/>
</dbReference>
<protein>
    <submittedName>
        <fullName evidence="2">SAC domain-containing protein</fullName>
    </submittedName>
</protein>
<evidence type="ECO:0000313" key="2">
    <source>
        <dbReference type="WBParaSite" id="L893_g16940.t1"/>
    </source>
</evidence>
<dbReference type="WBParaSite" id="L893_g16940.t1">
    <property type="protein sequence ID" value="L893_g16940.t1"/>
    <property type="gene ID" value="L893_g16940"/>
</dbReference>
<evidence type="ECO:0000313" key="1">
    <source>
        <dbReference type="Proteomes" id="UP000095287"/>
    </source>
</evidence>
<proteinExistence type="predicted"/>
<reference evidence="2" key="1">
    <citation type="submission" date="2016-11" db="UniProtKB">
        <authorList>
            <consortium name="WormBaseParasite"/>
        </authorList>
    </citation>
    <scope>IDENTIFICATION</scope>
</reference>
<organism evidence="1 2">
    <name type="scientific">Steinernema glaseri</name>
    <dbReference type="NCBI Taxonomy" id="37863"/>
    <lineage>
        <taxon>Eukaryota</taxon>
        <taxon>Metazoa</taxon>
        <taxon>Ecdysozoa</taxon>
        <taxon>Nematoda</taxon>
        <taxon>Chromadorea</taxon>
        <taxon>Rhabditida</taxon>
        <taxon>Tylenchina</taxon>
        <taxon>Panagrolaimomorpha</taxon>
        <taxon>Strongyloidoidea</taxon>
        <taxon>Steinernematidae</taxon>
        <taxon>Steinernema</taxon>
    </lineage>
</organism>
<dbReference type="AlphaFoldDB" id="A0A1I7YJ47"/>
<keyword evidence="1" id="KW-1185">Reference proteome</keyword>
<sequence length="113" mass="12735">MDRDAPTLCHQSSELAKRVSFYSGLIFFGYKKLIGDKIVSIKETTIEEGTVSIKGQTVRTMESHAISEPAQVPKKQNSDSLQHYTPFSILQSLRDFLQSSLKIIDGIRKTYLP</sequence>
<accession>A0A1I7YJ47</accession>